<gene>
    <name evidence="1" type="ORF">CVT25_000391</name>
</gene>
<accession>A0A409XYU1</accession>
<proteinExistence type="predicted"/>
<evidence type="ECO:0000313" key="2">
    <source>
        <dbReference type="Proteomes" id="UP000283269"/>
    </source>
</evidence>
<reference evidence="1 2" key="1">
    <citation type="journal article" date="2018" name="Evol. Lett.">
        <title>Horizontal gene cluster transfer increased hallucinogenic mushroom diversity.</title>
        <authorList>
            <person name="Reynolds H.T."/>
            <person name="Vijayakumar V."/>
            <person name="Gluck-Thaler E."/>
            <person name="Korotkin H.B."/>
            <person name="Matheny P.B."/>
            <person name="Slot J.C."/>
        </authorList>
    </citation>
    <scope>NUCLEOTIDE SEQUENCE [LARGE SCALE GENOMIC DNA]</scope>
    <source>
        <strain evidence="1 2">2631</strain>
    </source>
</reference>
<keyword evidence="2" id="KW-1185">Reference proteome</keyword>
<organism evidence="1 2">
    <name type="scientific">Psilocybe cyanescens</name>
    <dbReference type="NCBI Taxonomy" id="93625"/>
    <lineage>
        <taxon>Eukaryota</taxon>
        <taxon>Fungi</taxon>
        <taxon>Dikarya</taxon>
        <taxon>Basidiomycota</taxon>
        <taxon>Agaricomycotina</taxon>
        <taxon>Agaricomycetes</taxon>
        <taxon>Agaricomycetidae</taxon>
        <taxon>Agaricales</taxon>
        <taxon>Agaricineae</taxon>
        <taxon>Strophariaceae</taxon>
        <taxon>Psilocybe</taxon>
    </lineage>
</organism>
<dbReference type="Proteomes" id="UP000283269">
    <property type="component" value="Unassembled WGS sequence"/>
</dbReference>
<comment type="caution">
    <text evidence="1">The sequence shown here is derived from an EMBL/GenBank/DDBJ whole genome shotgun (WGS) entry which is preliminary data.</text>
</comment>
<dbReference type="EMBL" id="NHYD01000012">
    <property type="protein sequence ID" value="PPQ95889.1"/>
    <property type="molecule type" value="Genomic_DNA"/>
</dbReference>
<dbReference type="InParanoid" id="A0A409XYU1"/>
<protein>
    <submittedName>
        <fullName evidence="1">Uncharacterized protein</fullName>
    </submittedName>
</protein>
<name>A0A409XYU1_PSICY</name>
<sequence>MYLEIESLGHWHKMEPRNVYLEFQSHQPVLVAAISRKNARVHLAHLPQHPSPQQSHIVDVYAPGGMEDSQTNSQAWFDAGCPVPPPVQATTSMDKQLEDQGNENSFLSHLNDHKLKAVMAMQAFIDLSQSALEELHTANDEHAENVTLKTRVNTQQSKINDFKGSLNPACSVRKRVAPALRCPINVILTRTSGTE</sequence>
<evidence type="ECO:0000313" key="1">
    <source>
        <dbReference type="EMBL" id="PPQ95889.1"/>
    </source>
</evidence>
<dbReference type="AlphaFoldDB" id="A0A409XYU1"/>